<dbReference type="InterPro" id="IPR017871">
    <property type="entry name" value="ABC_transporter-like_CS"/>
</dbReference>
<dbReference type="InterPro" id="IPR027417">
    <property type="entry name" value="P-loop_NTPase"/>
</dbReference>
<dbReference type="Gene3D" id="3.90.70.10">
    <property type="entry name" value="Cysteine proteinases"/>
    <property type="match status" value="1"/>
</dbReference>
<feature type="transmembrane region" description="Helical" evidence="10">
    <location>
        <begin position="195"/>
        <end position="215"/>
    </location>
</feature>
<evidence type="ECO:0000313" key="14">
    <source>
        <dbReference type="EMBL" id="EAR20409.1"/>
    </source>
</evidence>
<keyword evidence="3" id="KW-0813">Transport</keyword>
<organism evidence="14 15">
    <name type="scientific">Nitrococcus mobilis Nb-231</name>
    <dbReference type="NCBI Taxonomy" id="314278"/>
    <lineage>
        <taxon>Bacteria</taxon>
        <taxon>Pseudomonadati</taxon>
        <taxon>Pseudomonadota</taxon>
        <taxon>Gammaproteobacteria</taxon>
        <taxon>Chromatiales</taxon>
        <taxon>Ectothiorhodospiraceae</taxon>
        <taxon>Nitrococcus</taxon>
    </lineage>
</organism>
<evidence type="ECO:0000256" key="8">
    <source>
        <dbReference type="ARBA" id="ARBA00022989"/>
    </source>
</evidence>
<comment type="caution">
    <text evidence="14">The sequence shown here is derived from an EMBL/GenBank/DDBJ whole genome shotgun (WGS) entry which is preliminary data.</text>
</comment>
<evidence type="ECO:0000256" key="1">
    <source>
        <dbReference type="ARBA" id="ARBA00004651"/>
    </source>
</evidence>
<evidence type="ECO:0000256" key="5">
    <source>
        <dbReference type="ARBA" id="ARBA00022692"/>
    </source>
</evidence>
<keyword evidence="8 10" id="KW-1133">Transmembrane helix</keyword>
<evidence type="ECO:0000256" key="3">
    <source>
        <dbReference type="ARBA" id="ARBA00022448"/>
    </source>
</evidence>
<dbReference type="AlphaFoldDB" id="A4BV67"/>
<dbReference type="PROSITE" id="PS50990">
    <property type="entry name" value="PEPTIDASE_C39"/>
    <property type="match status" value="1"/>
</dbReference>
<accession>A4BV67</accession>
<dbReference type="SUPFAM" id="SSF52540">
    <property type="entry name" value="P-loop containing nucleoside triphosphate hydrolases"/>
    <property type="match status" value="1"/>
</dbReference>
<dbReference type="GO" id="GO:0030256">
    <property type="term" value="C:type I protein secretion system complex"/>
    <property type="evidence" value="ECO:0007669"/>
    <property type="project" value="InterPro"/>
</dbReference>
<protein>
    <submittedName>
        <fullName evidence="14">ABC-type bacteriocin/lantibiotic exporter</fullName>
    </submittedName>
</protein>
<dbReference type="CDD" id="cd02417">
    <property type="entry name" value="Peptidase_C39_likeA"/>
    <property type="match status" value="1"/>
</dbReference>
<dbReference type="OrthoDB" id="6336411at2"/>
<dbReference type="GO" id="GO:0008233">
    <property type="term" value="F:peptidase activity"/>
    <property type="evidence" value="ECO:0007669"/>
    <property type="project" value="InterPro"/>
</dbReference>
<dbReference type="InterPro" id="IPR039395">
    <property type="entry name" value="Peptidase_C39-like_A"/>
</dbReference>
<evidence type="ECO:0000256" key="7">
    <source>
        <dbReference type="ARBA" id="ARBA00022840"/>
    </source>
</evidence>
<sequence>MGKVRLSKAAGNADTGLACLCLIARYHQLPADEQQLRREFVPPGKAFDALTLVRAARSLGLRARQLHSRVQRLEKTPLPAIAERHDGRFVVLARLGDGQVLLHDPREGRTRALPIDEFAQEWSGWLILVTRRTLAEELRRKFDIAWFIPAFARYRRIFGEVLLASFFIQLFALVTPLFFQVIVDKVLVHKGLTTLDVLAVGFLIIAVFDVLLGGLRTYLFSHTTNRVDVELGARLYRHLLALPISYFEARRVGDSVARVRELETIRSFITGSALTLVIDLFFTLVFLAVMYFYSATLLCVVVASIPLYVLLSMLVTPMLRTRLNEKFRRGAENQAFLVESVSGVETIKAMAVEPQMRARWEEQLAGYVKASFRATNLSNIANQGASFINKLTTLLILWLGARLVIDADLTVGQLVAFNMLAGRVSAPILRLVQLWQDFQQAGISVARLGDILNAPTEPGYNPNRAALPAVKGDVRLEHVSFRYRPDGSETLKDLTLHAAPGEVIGLVGRSGSGKSTLTKLVQRLHVPESGRVLVDGVDLRLVDTAWLRRNIGVVLQESRLFNRTVRENIALAEPGLSMECVVAAAQLAGAHEFILELPEGYDTLVGEHGANLSGGQRQRIAIARALIMDPKILIFDEATSALDYESERIIQQNLRRIVRGRTVFIIAHRLSAVRDVDRIIVLEKGRIVQAGRHEELLRRHGPYARLHALQDKTNGAEPLADSGYAASRLDGFERAACRCPKPN</sequence>
<keyword evidence="7" id="KW-0067">ATP-binding</keyword>
<reference evidence="14 15" key="1">
    <citation type="submission" date="2006-02" db="EMBL/GenBank/DDBJ databases">
        <authorList>
            <person name="Waterbury J."/>
            <person name="Ferriera S."/>
            <person name="Johnson J."/>
            <person name="Kravitz S."/>
            <person name="Halpern A."/>
            <person name="Remington K."/>
            <person name="Beeson K."/>
            <person name="Tran B."/>
            <person name="Rogers Y.-H."/>
            <person name="Friedman R."/>
            <person name="Venter J.C."/>
        </authorList>
    </citation>
    <scope>NUCLEOTIDE SEQUENCE [LARGE SCALE GENOMIC DNA]</scope>
    <source>
        <strain evidence="14 15">Nb-231</strain>
    </source>
</reference>
<keyword evidence="9 10" id="KW-0472">Membrane</keyword>
<dbReference type="FunFam" id="3.40.50.300:FF:000299">
    <property type="entry name" value="ABC transporter ATP-binding protein/permease"/>
    <property type="match status" value="1"/>
</dbReference>
<evidence type="ECO:0000259" key="12">
    <source>
        <dbReference type="PROSITE" id="PS50929"/>
    </source>
</evidence>
<dbReference type="SMART" id="SM00382">
    <property type="entry name" value="AAA"/>
    <property type="match status" value="1"/>
</dbReference>
<evidence type="ECO:0000259" key="13">
    <source>
        <dbReference type="PROSITE" id="PS50990"/>
    </source>
</evidence>
<dbReference type="Gene3D" id="1.20.1560.10">
    <property type="entry name" value="ABC transporter type 1, transmembrane domain"/>
    <property type="match status" value="1"/>
</dbReference>
<dbReference type="InterPro" id="IPR003593">
    <property type="entry name" value="AAA+_ATPase"/>
</dbReference>
<dbReference type="HOGENOM" id="CLU_000604_95_4_6"/>
<proteinExistence type="inferred from homology"/>
<dbReference type="SUPFAM" id="SSF90123">
    <property type="entry name" value="ABC transporter transmembrane region"/>
    <property type="match status" value="1"/>
</dbReference>
<evidence type="ECO:0000259" key="11">
    <source>
        <dbReference type="PROSITE" id="PS50893"/>
    </source>
</evidence>
<dbReference type="PANTHER" id="PTHR24221:SF647">
    <property type="entry name" value="BLL6336 PROTEIN"/>
    <property type="match status" value="1"/>
</dbReference>
<feature type="transmembrane region" description="Helical" evidence="10">
    <location>
        <begin position="268"/>
        <end position="289"/>
    </location>
</feature>
<dbReference type="GO" id="GO:0034040">
    <property type="term" value="F:ATPase-coupled lipid transmembrane transporter activity"/>
    <property type="evidence" value="ECO:0007669"/>
    <property type="project" value="TreeGrafter"/>
</dbReference>
<name>A4BV67_9GAMM</name>
<dbReference type="Gene3D" id="3.40.50.300">
    <property type="entry name" value="P-loop containing nucleotide triphosphate hydrolases"/>
    <property type="match status" value="1"/>
</dbReference>
<dbReference type="GO" id="GO:0005886">
    <property type="term" value="C:plasma membrane"/>
    <property type="evidence" value="ECO:0007669"/>
    <property type="project" value="UniProtKB-SubCell"/>
</dbReference>
<dbReference type="GO" id="GO:0006508">
    <property type="term" value="P:proteolysis"/>
    <property type="evidence" value="ECO:0007669"/>
    <property type="project" value="InterPro"/>
</dbReference>
<gene>
    <name evidence="14" type="ORF">NB231_00480</name>
</gene>
<dbReference type="InterPro" id="IPR039421">
    <property type="entry name" value="Type_1_exporter"/>
</dbReference>
<dbReference type="RefSeq" id="WP_004998710.1">
    <property type="nucleotide sequence ID" value="NZ_CH672427.1"/>
</dbReference>
<comment type="similarity">
    <text evidence="2">Belongs to the ABC transporter superfamily. Protein-1 exporter (TC 3.A.1.109) family.</text>
</comment>
<feature type="transmembrane region" description="Helical" evidence="10">
    <location>
        <begin position="161"/>
        <end position="183"/>
    </location>
</feature>
<feature type="domain" description="Peptidase C39" evidence="13">
    <location>
        <begin position="8"/>
        <end position="129"/>
    </location>
</feature>
<dbReference type="eggNOG" id="COG2274">
    <property type="taxonomic scope" value="Bacteria"/>
</dbReference>
<dbReference type="GO" id="GO:0140359">
    <property type="term" value="F:ABC-type transporter activity"/>
    <property type="evidence" value="ECO:0007669"/>
    <property type="project" value="InterPro"/>
</dbReference>
<dbReference type="CDD" id="cd18588">
    <property type="entry name" value="ABC_6TM_CyaB_HlyB_like"/>
    <property type="match status" value="1"/>
</dbReference>
<dbReference type="GO" id="GO:0016887">
    <property type="term" value="F:ATP hydrolysis activity"/>
    <property type="evidence" value="ECO:0007669"/>
    <property type="project" value="InterPro"/>
</dbReference>
<keyword evidence="5 10" id="KW-0812">Transmembrane</keyword>
<dbReference type="GO" id="GO:0030253">
    <property type="term" value="P:protein secretion by the type I secretion system"/>
    <property type="evidence" value="ECO:0007669"/>
    <property type="project" value="InterPro"/>
</dbReference>
<dbReference type="PROSITE" id="PS50929">
    <property type="entry name" value="ABC_TM1F"/>
    <property type="match status" value="1"/>
</dbReference>
<comment type="subcellular location">
    <subcellularLocation>
        <location evidence="1">Cell membrane</location>
        <topology evidence="1">Multi-pass membrane protein</topology>
    </subcellularLocation>
</comment>
<dbReference type="InterPro" id="IPR010132">
    <property type="entry name" value="ATPase_T1SS_HlyB"/>
</dbReference>
<keyword evidence="15" id="KW-1185">Reference proteome</keyword>
<dbReference type="GO" id="GO:0005524">
    <property type="term" value="F:ATP binding"/>
    <property type="evidence" value="ECO:0007669"/>
    <property type="project" value="UniProtKB-KW"/>
</dbReference>
<evidence type="ECO:0000256" key="4">
    <source>
        <dbReference type="ARBA" id="ARBA00022475"/>
    </source>
</evidence>
<dbReference type="InterPro" id="IPR036640">
    <property type="entry name" value="ABC1_TM_sf"/>
</dbReference>
<dbReference type="EMBL" id="AAOF01000023">
    <property type="protein sequence ID" value="EAR20409.1"/>
    <property type="molecule type" value="Genomic_DNA"/>
</dbReference>
<dbReference type="InterPro" id="IPR003439">
    <property type="entry name" value="ABC_transporter-like_ATP-bd"/>
</dbReference>
<dbReference type="Pfam" id="PF00664">
    <property type="entry name" value="ABC_membrane"/>
    <property type="match status" value="1"/>
</dbReference>
<dbReference type="PROSITE" id="PS50893">
    <property type="entry name" value="ABC_TRANSPORTER_2"/>
    <property type="match status" value="1"/>
</dbReference>
<dbReference type="Pfam" id="PF03412">
    <property type="entry name" value="Peptidase_C39"/>
    <property type="match status" value="1"/>
</dbReference>
<evidence type="ECO:0000313" key="15">
    <source>
        <dbReference type="Proteomes" id="UP000003374"/>
    </source>
</evidence>
<dbReference type="InterPro" id="IPR011527">
    <property type="entry name" value="ABC1_TM_dom"/>
</dbReference>
<dbReference type="Pfam" id="PF00005">
    <property type="entry name" value="ABC_tran"/>
    <property type="match status" value="1"/>
</dbReference>
<keyword evidence="6" id="KW-0547">Nucleotide-binding</keyword>
<dbReference type="STRING" id="314278.NB231_00480"/>
<feature type="domain" description="ABC transporter" evidence="11">
    <location>
        <begin position="474"/>
        <end position="709"/>
    </location>
</feature>
<evidence type="ECO:0000256" key="9">
    <source>
        <dbReference type="ARBA" id="ARBA00023136"/>
    </source>
</evidence>
<dbReference type="FunFam" id="1.20.1560.10:FF:000056">
    <property type="entry name" value="Alpha-hemolysin translocation ATP-binding protein HlyB"/>
    <property type="match status" value="1"/>
</dbReference>
<keyword evidence="4" id="KW-1003">Cell membrane</keyword>
<evidence type="ECO:0000256" key="6">
    <source>
        <dbReference type="ARBA" id="ARBA00022741"/>
    </source>
</evidence>
<feature type="transmembrane region" description="Helical" evidence="10">
    <location>
        <begin position="295"/>
        <end position="319"/>
    </location>
</feature>
<dbReference type="NCBIfam" id="TIGR01846">
    <property type="entry name" value="type_I_sec_HlyB"/>
    <property type="match status" value="1"/>
</dbReference>
<evidence type="ECO:0000256" key="10">
    <source>
        <dbReference type="SAM" id="Phobius"/>
    </source>
</evidence>
<dbReference type="PROSITE" id="PS00211">
    <property type="entry name" value="ABC_TRANSPORTER_1"/>
    <property type="match status" value="1"/>
</dbReference>
<dbReference type="InterPro" id="IPR005074">
    <property type="entry name" value="Peptidase_C39"/>
</dbReference>
<dbReference type="Proteomes" id="UP000003374">
    <property type="component" value="Unassembled WGS sequence"/>
</dbReference>
<feature type="domain" description="ABC transmembrane type-1" evidence="12">
    <location>
        <begin position="161"/>
        <end position="440"/>
    </location>
</feature>
<evidence type="ECO:0000256" key="2">
    <source>
        <dbReference type="ARBA" id="ARBA00006025"/>
    </source>
</evidence>
<dbReference type="PANTHER" id="PTHR24221">
    <property type="entry name" value="ATP-BINDING CASSETTE SUB-FAMILY B"/>
    <property type="match status" value="1"/>
</dbReference>